<sequence length="66" mass="7203">MLLVDVGGFHEPSVYPTLTFIYFDPPSLTNATIQFQSSSPYFAWPLLSQPGATFIGTGEVGFNSDQ</sequence>
<feature type="non-terminal residue" evidence="1">
    <location>
        <position position="66"/>
    </location>
</feature>
<dbReference type="EMBL" id="CACTIH010009469">
    <property type="protein sequence ID" value="CAA3031660.1"/>
    <property type="molecule type" value="Genomic_DNA"/>
</dbReference>
<reference evidence="1 2" key="1">
    <citation type="submission" date="2019-12" db="EMBL/GenBank/DDBJ databases">
        <authorList>
            <person name="Alioto T."/>
            <person name="Alioto T."/>
            <person name="Gomez Garrido J."/>
        </authorList>
    </citation>
    <scope>NUCLEOTIDE SEQUENCE [LARGE SCALE GENOMIC DNA]</scope>
</reference>
<dbReference type="AlphaFoldDB" id="A0A8S0VK02"/>
<evidence type="ECO:0000313" key="2">
    <source>
        <dbReference type="Proteomes" id="UP000594638"/>
    </source>
</evidence>
<dbReference type="Proteomes" id="UP000594638">
    <property type="component" value="Unassembled WGS sequence"/>
</dbReference>
<organism evidence="1 2">
    <name type="scientific">Olea europaea subsp. europaea</name>
    <dbReference type="NCBI Taxonomy" id="158383"/>
    <lineage>
        <taxon>Eukaryota</taxon>
        <taxon>Viridiplantae</taxon>
        <taxon>Streptophyta</taxon>
        <taxon>Embryophyta</taxon>
        <taxon>Tracheophyta</taxon>
        <taxon>Spermatophyta</taxon>
        <taxon>Magnoliopsida</taxon>
        <taxon>eudicotyledons</taxon>
        <taxon>Gunneridae</taxon>
        <taxon>Pentapetalae</taxon>
        <taxon>asterids</taxon>
        <taxon>lamiids</taxon>
        <taxon>Lamiales</taxon>
        <taxon>Oleaceae</taxon>
        <taxon>Oleeae</taxon>
        <taxon>Olea</taxon>
    </lineage>
</organism>
<keyword evidence="2" id="KW-1185">Reference proteome</keyword>
<protein>
    <submittedName>
        <fullName evidence="1">Uncharacterized protein</fullName>
    </submittedName>
</protein>
<accession>A0A8S0VK02</accession>
<comment type="caution">
    <text evidence="1">The sequence shown here is derived from an EMBL/GenBank/DDBJ whole genome shotgun (WGS) entry which is preliminary data.</text>
</comment>
<dbReference type="Gramene" id="OE9A074917T1">
    <property type="protein sequence ID" value="OE9A074917C1"/>
    <property type="gene ID" value="OE9A074917"/>
</dbReference>
<proteinExistence type="predicted"/>
<name>A0A8S0VK02_OLEEU</name>
<gene>
    <name evidence="1" type="ORF">OLEA9_A074917</name>
</gene>
<evidence type="ECO:0000313" key="1">
    <source>
        <dbReference type="EMBL" id="CAA3031660.1"/>
    </source>
</evidence>